<organism evidence="2">
    <name type="scientific">Callorhinchus milii</name>
    <name type="common">Ghost shark</name>
    <dbReference type="NCBI Taxonomy" id="7868"/>
    <lineage>
        <taxon>Eukaryota</taxon>
        <taxon>Metazoa</taxon>
        <taxon>Chordata</taxon>
        <taxon>Craniata</taxon>
        <taxon>Vertebrata</taxon>
        <taxon>Chondrichthyes</taxon>
        <taxon>Holocephali</taxon>
        <taxon>Chimaeriformes</taxon>
        <taxon>Callorhinchidae</taxon>
        <taxon>Callorhinchus</taxon>
    </lineage>
</organism>
<dbReference type="EMBL" id="JW880976">
    <property type="protein sequence ID" value="AFP13493.1"/>
    <property type="molecule type" value="mRNA"/>
</dbReference>
<feature type="non-terminal residue" evidence="2">
    <location>
        <position position="1"/>
    </location>
</feature>
<keyword evidence="1" id="KW-0812">Transmembrane</keyword>
<reference evidence="2" key="1">
    <citation type="journal article" date="2014" name="Nature">
        <title>Elephant shark genome provides unique insights into gnathostome evolution.</title>
        <authorList>
            <consortium name="International Elephant Shark Genome Sequencing Consortium"/>
            <person name="Venkatesh B."/>
            <person name="Lee A.P."/>
            <person name="Ravi V."/>
            <person name="Maurya A.K."/>
            <person name="Lian M.M."/>
            <person name="Swann J.B."/>
            <person name="Ohta Y."/>
            <person name="Flajnik M.F."/>
            <person name="Sutoh Y."/>
            <person name="Kasahara M."/>
            <person name="Hoon S."/>
            <person name="Gangu V."/>
            <person name="Roy S.W."/>
            <person name="Irimia M."/>
            <person name="Korzh V."/>
            <person name="Kondrychyn I."/>
            <person name="Lim Z.W."/>
            <person name="Tay B.H."/>
            <person name="Tohari S."/>
            <person name="Kong K.W."/>
            <person name="Ho S."/>
            <person name="Lorente-Galdos B."/>
            <person name="Quilez J."/>
            <person name="Marques-Bonet T."/>
            <person name="Raney B.J."/>
            <person name="Ingham P.W."/>
            <person name="Tay A."/>
            <person name="Hillier L.W."/>
            <person name="Minx P."/>
            <person name="Boehm T."/>
            <person name="Wilson R.K."/>
            <person name="Brenner S."/>
            <person name="Warren W.C."/>
        </authorList>
    </citation>
    <scope>NUCLEOTIDE SEQUENCE</scope>
    <source>
        <tissue evidence="2">Liver</tissue>
    </source>
</reference>
<accession>V9LK85</accession>
<dbReference type="AlphaFoldDB" id="V9LK85"/>
<sequence>HPTLVLHLLLQLFLLFLAHVGKHGLRLFLSLLSLTSILSVHSFPRLFLPVVPLLVLLLLLSLRHCLLTGGVCAQGCDWGEFSGCSCRSCWVTCAEISNCRVPTVNQCLDLWCPRSRGCSCGRGCECACAFQPPDCETLNCICFEIKLR</sequence>
<protein>
    <submittedName>
        <fullName evidence="2">Uncharacterized protein</fullName>
    </submittedName>
</protein>
<name>V9LK85_CALMI</name>
<keyword evidence="1" id="KW-0472">Membrane</keyword>
<keyword evidence="1" id="KW-1133">Transmembrane helix</keyword>
<evidence type="ECO:0000256" key="1">
    <source>
        <dbReference type="SAM" id="Phobius"/>
    </source>
</evidence>
<proteinExistence type="evidence at transcript level"/>
<feature type="transmembrane region" description="Helical" evidence="1">
    <location>
        <begin position="42"/>
        <end position="60"/>
    </location>
</feature>
<evidence type="ECO:0000313" key="2">
    <source>
        <dbReference type="EMBL" id="AFP13493.1"/>
    </source>
</evidence>